<reference evidence="6" key="3">
    <citation type="submission" date="2024-03" db="EMBL/GenBank/DDBJ databases">
        <title>The Genome Sequence of Enterococcus sp. DIV0242b.</title>
        <authorList>
            <consortium name="The Broad Institute Genomics Platform"/>
            <consortium name="The Broad Institute Microbial Omics Core"/>
            <consortium name="The Broad Institute Genomic Center for Infectious Diseases"/>
            <person name="Earl A."/>
            <person name="Manson A."/>
            <person name="Gilmore M."/>
            <person name="Schwartman J."/>
            <person name="Shea T."/>
            <person name="Abouelleil A."/>
            <person name="Cao P."/>
            <person name="Chapman S."/>
            <person name="Cusick C."/>
            <person name="Young S."/>
            <person name="Neafsey D."/>
            <person name="Nusbaum C."/>
            <person name="Birren B."/>
        </authorList>
    </citation>
    <scope>NUCLEOTIDE SEQUENCE</scope>
    <source>
        <strain evidence="6">9E7_DIV0242</strain>
    </source>
</reference>
<proteinExistence type="predicted"/>
<keyword evidence="1" id="KW-0677">Repeat</keyword>
<dbReference type="PANTHER" id="PTHR30185">
    <property type="entry name" value="CRYPTIC BETA-GLUCOSIDE BGL OPERON ANTITERMINATOR"/>
    <property type="match status" value="1"/>
</dbReference>
<evidence type="ECO:0000313" key="7">
    <source>
        <dbReference type="Proteomes" id="UP000195141"/>
    </source>
</evidence>
<evidence type="ECO:0000313" key="5">
    <source>
        <dbReference type="EMBL" id="OTP11524.1"/>
    </source>
</evidence>
<dbReference type="InterPro" id="IPR036634">
    <property type="entry name" value="PRD_sf"/>
</dbReference>
<evidence type="ECO:0000256" key="2">
    <source>
        <dbReference type="ARBA" id="ARBA00023015"/>
    </source>
</evidence>
<dbReference type="PANTHER" id="PTHR30185:SF18">
    <property type="entry name" value="TRANSCRIPTIONAL REGULATOR MTLR"/>
    <property type="match status" value="1"/>
</dbReference>
<gene>
    <name evidence="6" type="ORF">A5888_003323</name>
    <name evidence="5" type="ORF">A5888_003623</name>
</gene>
<dbReference type="InterPro" id="IPR036388">
    <property type="entry name" value="WH-like_DNA-bd_sf"/>
</dbReference>
<dbReference type="EMBL" id="NGMM01000007">
    <property type="protein sequence ID" value="OTP11524.1"/>
    <property type="molecule type" value="Genomic_DNA"/>
</dbReference>
<reference evidence="5" key="1">
    <citation type="submission" date="2017-05" db="EMBL/GenBank/DDBJ databases">
        <title>The Genome Sequence of Enterococcus sp. 9E7_DIV0242.</title>
        <authorList>
            <consortium name="The Broad Institute Genomics Platform"/>
            <consortium name="The Broad Institute Genomic Center for Infectious Diseases"/>
            <person name="Earl A."/>
            <person name="Manson A."/>
            <person name="Schwartman J."/>
            <person name="Gilmore M."/>
            <person name="Abouelleil A."/>
            <person name="Cao P."/>
            <person name="Chapman S."/>
            <person name="Cusick C."/>
            <person name="Shea T."/>
            <person name="Young S."/>
            <person name="Neafsey D."/>
            <person name="Nusbaum C."/>
            <person name="Birren B."/>
        </authorList>
    </citation>
    <scope>NUCLEOTIDE SEQUENCE [LARGE SCALE GENOMIC DNA]</scope>
    <source>
        <strain evidence="5">9E7_DIV0242</strain>
    </source>
</reference>
<dbReference type="InterPro" id="IPR013199">
    <property type="entry name" value="HTH_Mga_DNA-bd_dom"/>
</dbReference>
<sequence>MELSRRQLQILVFLTNERGWLTSEKIADHLGTNKKTIQGEIKNIIDGFDGKILLQRNKRNGYFLEYIVPELQQQIADEVSRHKIYSSMNFRASAIVTFLTFQDTYISMQKLADIFFLSKTAVSIEIKTIQRWTERNPSVELEVSANKGLKIHATENMRRIFISLIGTEAVIDQANLAVEETERFHFLLPIIQQVLGDILIEYDYIISGEDYLRYARFITLTIIREESDHHLEKIEQQVTIVPIVDRLLEQLLVQTGHMFSMSEKNALANRLLELNYLYVETSDNLEIEKKLRAFEEQLLNFLDISTSHLFTKSEFLITHIKQMTMRIAAGHNVMNHFAQKTLKKYPLETYLVRRFFPRYFNLRPNLAELSYLVLYVAEALEPYRRQEKLLLISNQPFSMLNALKRNLENVLGNRITTIQIEPTYLFERRTDQVEEYAVLLSTEQEILFKDSRFSYVPNLLDDTEVKEIGMSVMKMLDLLEEQRKQQILEECFPTENRINVEKNLAEVQTLLPVSPELVMYPISSETLFACMIREDAQTKILEYSLKEPITYQQRKIKQVIYVEYDQMRKDILPFFHAVSELLV</sequence>
<evidence type="ECO:0000313" key="6">
    <source>
        <dbReference type="EMBL" id="WYJ91555.1"/>
    </source>
</evidence>
<dbReference type="Proteomes" id="UP000195141">
    <property type="component" value="Chromosome"/>
</dbReference>
<evidence type="ECO:0000256" key="1">
    <source>
        <dbReference type="ARBA" id="ARBA00022737"/>
    </source>
</evidence>
<evidence type="ECO:0000256" key="3">
    <source>
        <dbReference type="ARBA" id="ARBA00023163"/>
    </source>
</evidence>
<keyword evidence="7" id="KW-1185">Reference proteome</keyword>
<organism evidence="5">
    <name type="scientific">Candidatus Enterococcus clewellii</name>
    <dbReference type="NCBI Taxonomy" id="1834193"/>
    <lineage>
        <taxon>Bacteria</taxon>
        <taxon>Bacillati</taxon>
        <taxon>Bacillota</taxon>
        <taxon>Bacilli</taxon>
        <taxon>Lactobacillales</taxon>
        <taxon>Enterococcaceae</taxon>
        <taxon>Enterococcus</taxon>
    </lineage>
</organism>
<dbReference type="InterPro" id="IPR050661">
    <property type="entry name" value="BglG_antiterminators"/>
</dbReference>
<dbReference type="OrthoDB" id="9776005at2"/>
<dbReference type="InterPro" id="IPR011608">
    <property type="entry name" value="PRD"/>
</dbReference>
<feature type="domain" description="PRD" evidence="4">
    <location>
        <begin position="282"/>
        <end position="386"/>
    </location>
</feature>
<keyword evidence="2" id="KW-0805">Transcription regulation</keyword>
<accession>A0A242K2L9</accession>
<evidence type="ECO:0000259" key="4">
    <source>
        <dbReference type="PROSITE" id="PS51372"/>
    </source>
</evidence>
<dbReference type="EMBL" id="CP147247">
    <property type="protein sequence ID" value="WYJ91555.1"/>
    <property type="molecule type" value="Genomic_DNA"/>
</dbReference>
<dbReference type="Gene3D" id="1.10.10.10">
    <property type="entry name" value="Winged helix-like DNA-binding domain superfamily/Winged helix DNA-binding domain"/>
    <property type="match status" value="1"/>
</dbReference>
<dbReference type="SUPFAM" id="SSF63520">
    <property type="entry name" value="PTS-regulatory domain, PRD"/>
    <property type="match status" value="1"/>
</dbReference>
<keyword evidence="3" id="KW-0804">Transcription</keyword>
<protein>
    <recommendedName>
        <fullName evidence="4">PRD domain-containing protein</fullName>
    </recommendedName>
</protein>
<dbReference type="GO" id="GO:0006355">
    <property type="term" value="P:regulation of DNA-templated transcription"/>
    <property type="evidence" value="ECO:0007669"/>
    <property type="project" value="InterPro"/>
</dbReference>
<dbReference type="Pfam" id="PF08280">
    <property type="entry name" value="HTH_Mga"/>
    <property type="match status" value="1"/>
</dbReference>
<reference evidence="6" key="2">
    <citation type="submission" date="2017-05" db="EMBL/GenBank/DDBJ databases">
        <authorList>
            <consortium name="The Broad Institute Genomics Platform"/>
            <consortium name="The Broad Institute Genomic Center for Infectious Diseases"/>
            <person name="Earl A."/>
            <person name="Manson A."/>
            <person name="Schwartman J."/>
            <person name="Gilmore M."/>
            <person name="Abouelleil A."/>
            <person name="Cao P."/>
            <person name="Chapman S."/>
            <person name="Cusick C."/>
            <person name="Shea T."/>
            <person name="Young S."/>
            <person name="Neafsey D."/>
            <person name="Nusbaum C."/>
            <person name="Birren B."/>
        </authorList>
    </citation>
    <scope>NUCLEOTIDE SEQUENCE</scope>
    <source>
        <strain evidence="6">9E7_DIV0242</strain>
    </source>
</reference>
<dbReference type="RefSeq" id="WP_086350610.1">
    <property type="nucleotide sequence ID" value="NZ_CP147247.1"/>
</dbReference>
<dbReference type="PROSITE" id="PS51372">
    <property type="entry name" value="PRD_2"/>
    <property type="match status" value="1"/>
</dbReference>
<dbReference type="AlphaFoldDB" id="A0A242K2L9"/>
<name>A0A242K2L9_9ENTE</name>